<comment type="similarity">
    <text evidence="1">Belongs to the LysR transcriptional regulatory family.</text>
</comment>
<evidence type="ECO:0000259" key="5">
    <source>
        <dbReference type="PROSITE" id="PS50931"/>
    </source>
</evidence>
<dbReference type="PANTHER" id="PTHR30537">
    <property type="entry name" value="HTH-TYPE TRANSCRIPTIONAL REGULATOR"/>
    <property type="match status" value="1"/>
</dbReference>
<dbReference type="PROSITE" id="PS50931">
    <property type="entry name" value="HTH_LYSR"/>
    <property type="match status" value="1"/>
</dbReference>
<dbReference type="InterPro" id="IPR000847">
    <property type="entry name" value="LysR_HTH_N"/>
</dbReference>
<dbReference type="GO" id="GO:0003700">
    <property type="term" value="F:DNA-binding transcription factor activity"/>
    <property type="evidence" value="ECO:0007669"/>
    <property type="project" value="InterPro"/>
</dbReference>
<name>A0A1Y5RQD3_9RHOB</name>
<proteinExistence type="inferred from homology"/>
<dbReference type="SUPFAM" id="SSF53850">
    <property type="entry name" value="Periplasmic binding protein-like II"/>
    <property type="match status" value="1"/>
</dbReference>
<accession>A0A1Y5RQD3</accession>
<dbReference type="GO" id="GO:0043565">
    <property type="term" value="F:sequence-specific DNA binding"/>
    <property type="evidence" value="ECO:0007669"/>
    <property type="project" value="TreeGrafter"/>
</dbReference>
<evidence type="ECO:0000313" key="7">
    <source>
        <dbReference type="Proteomes" id="UP000193077"/>
    </source>
</evidence>
<feature type="domain" description="HTH lysR-type" evidence="5">
    <location>
        <begin position="11"/>
        <end position="68"/>
    </location>
</feature>
<dbReference type="Gene3D" id="3.40.190.10">
    <property type="entry name" value="Periplasmic binding protein-like II"/>
    <property type="match status" value="2"/>
</dbReference>
<dbReference type="RefSeq" id="WP_085794205.1">
    <property type="nucleotide sequence ID" value="NZ_FWFO01000001.1"/>
</dbReference>
<evidence type="ECO:0000256" key="2">
    <source>
        <dbReference type="ARBA" id="ARBA00023015"/>
    </source>
</evidence>
<dbReference type="Gene3D" id="1.10.10.10">
    <property type="entry name" value="Winged helix-like DNA-binding domain superfamily/Winged helix DNA-binding domain"/>
    <property type="match status" value="1"/>
</dbReference>
<keyword evidence="7" id="KW-1185">Reference proteome</keyword>
<dbReference type="InterPro" id="IPR036388">
    <property type="entry name" value="WH-like_DNA-bd_sf"/>
</dbReference>
<gene>
    <name evidence="6" type="primary">gcvA_2</name>
    <name evidence="6" type="ORF">TRL7639_00490</name>
</gene>
<keyword evidence="3" id="KW-0238">DNA-binding</keyword>
<dbReference type="InterPro" id="IPR058163">
    <property type="entry name" value="LysR-type_TF_proteobact-type"/>
</dbReference>
<evidence type="ECO:0000256" key="4">
    <source>
        <dbReference type="ARBA" id="ARBA00023163"/>
    </source>
</evidence>
<dbReference type="Pfam" id="PF03466">
    <property type="entry name" value="LysR_substrate"/>
    <property type="match status" value="1"/>
</dbReference>
<sequence length="294" mass="31948">MPVAPPRPKGPHLNALRAFESAARLGSFTAAADELGVTPGAVAQHIKSLEAWTNSDLFERRSRGVELTPLGATLLPQFTAAFDALGQAVQSLRAQSAPNSIRIATLPSLAQLWLSERLGRLRELAPDISVSVVALETPPNLTREPFDVALFFKSGPFEHFEKPLFQDRIFPVCAPSLARRLNSVSDLDGETLIHDSTWTGDWSEWLKQVPEVDRSGQRGPTHSLFSVALEEAKHGAGILMAHEALVQAALISGELVAPFPQRVQLDQHLVLSIAHGFERTRSCSLLLQALLPAS</sequence>
<keyword evidence="2" id="KW-0805">Transcription regulation</keyword>
<organism evidence="6 7">
    <name type="scientific">Falsiruegeria litorea R37</name>
    <dbReference type="NCBI Taxonomy" id="1200284"/>
    <lineage>
        <taxon>Bacteria</taxon>
        <taxon>Pseudomonadati</taxon>
        <taxon>Pseudomonadota</taxon>
        <taxon>Alphaproteobacteria</taxon>
        <taxon>Rhodobacterales</taxon>
        <taxon>Roseobacteraceae</taxon>
        <taxon>Falsiruegeria</taxon>
    </lineage>
</organism>
<dbReference type="OrthoDB" id="9813056at2"/>
<reference evidence="6 7" key="1">
    <citation type="submission" date="2017-03" db="EMBL/GenBank/DDBJ databases">
        <authorList>
            <person name="Afonso C.L."/>
            <person name="Miller P.J."/>
            <person name="Scott M.A."/>
            <person name="Spackman E."/>
            <person name="Goraichik I."/>
            <person name="Dimitrov K.M."/>
            <person name="Suarez D.L."/>
            <person name="Swayne D.E."/>
        </authorList>
    </citation>
    <scope>NUCLEOTIDE SEQUENCE [LARGE SCALE GENOMIC DNA]</scope>
    <source>
        <strain evidence="6 7">CECT 7639</strain>
    </source>
</reference>
<dbReference type="PANTHER" id="PTHR30537:SF26">
    <property type="entry name" value="GLYCINE CLEAVAGE SYSTEM TRANSCRIPTIONAL ACTIVATOR"/>
    <property type="match status" value="1"/>
</dbReference>
<dbReference type="EMBL" id="FWFO01000001">
    <property type="protein sequence ID" value="SLN20192.1"/>
    <property type="molecule type" value="Genomic_DNA"/>
</dbReference>
<evidence type="ECO:0000256" key="3">
    <source>
        <dbReference type="ARBA" id="ARBA00023125"/>
    </source>
</evidence>
<dbReference type="GO" id="GO:0006351">
    <property type="term" value="P:DNA-templated transcription"/>
    <property type="evidence" value="ECO:0007669"/>
    <property type="project" value="TreeGrafter"/>
</dbReference>
<dbReference type="Proteomes" id="UP000193077">
    <property type="component" value="Unassembled WGS sequence"/>
</dbReference>
<protein>
    <submittedName>
        <fullName evidence="6">Glycine cleavage system transcriptional activator</fullName>
    </submittedName>
</protein>
<dbReference type="Pfam" id="PF00126">
    <property type="entry name" value="HTH_1"/>
    <property type="match status" value="1"/>
</dbReference>
<dbReference type="InterPro" id="IPR005119">
    <property type="entry name" value="LysR_subst-bd"/>
</dbReference>
<evidence type="ECO:0000256" key="1">
    <source>
        <dbReference type="ARBA" id="ARBA00009437"/>
    </source>
</evidence>
<dbReference type="AlphaFoldDB" id="A0A1Y5RQD3"/>
<keyword evidence="4" id="KW-0804">Transcription</keyword>
<dbReference type="SUPFAM" id="SSF46785">
    <property type="entry name" value="Winged helix' DNA-binding domain"/>
    <property type="match status" value="1"/>
</dbReference>
<dbReference type="InterPro" id="IPR036390">
    <property type="entry name" value="WH_DNA-bd_sf"/>
</dbReference>
<evidence type="ECO:0000313" key="6">
    <source>
        <dbReference type="EMBL" id="SLN20192.1"/>
    </source>
</evidence>